<dbReference type="AlphaFoldDB" id="A0A1H8DFS9"/>
<keyword evidence="1" id="KW-0812">Transmembrane</keyword>
<keyword evidence="1" id="KW-0472">Membrane</keyword>
<evidence type="ECO:0000256" key="1">
    <source>
        <dbReference type="SAM" id="Phobius"/>
    </source>
</evidence>
<feature type="transmembrane region" description="Helical" evidence="1">
    <location>
        <begin position="12"/>
        <end position="30"/>
    </location>
</feature>
<dbReference type="InterPro" id="IPR024984">
    <property type="entry name" value="DUF3888"/>
</dbReference>
<gene>
    <name evidence="2" type="ORF">SAMN05216180_2554</name>
</gene>
<name>A0A1H8DFS9_9FIRM</name>
<accession>A0A1H8DFS9</accession>
<keyword evidence="1" id="KW-1133">Transmembrane helix</keyword>
<evidence type="ECO:0000313" key="2">
    <source>
        <dbReference type="EMBL" id="SEN05337.1"/>
    </source>
</evidence>
<dbReference type="Pfam" id="PF13027">
    <property type="entry name" value="DUF3888"/>
    <property type="match status" value="1"/>
</dbReference>
<reference evidence="2 3" key="1">
    <citation type="submission" date="2016-10" db="EMBL/GenBank/DDBJ databases">
        <authorList>
            <person name="de Groot N.N."/>
        </authorList>
    </citation>
    <scope>NUCLEOTIDE SEQUENCE [LARGE SCALE GENOMIC DNA]</scope>
    <source>
        <strain evidence="2 3">CGMCC 1.5070</strain>
    </source>
</reference>
<organism evidence="2 3">
    <name type="scientific">Hydrogenoanaerobacterium saccharovorans</name>
    <dbReference type="NCBI Taxonomy" id="474960"/>
    <lineage>
        <taxon>Bacteria</taxon>
        <taxon>Bacillati</taxon>
        <taxon>Bacillota</taxon>
        <taxon>Clostridia</taxon>
        <taxon>Eubacteriales</taxon>
        <taxon>Oscillospiraceae</taxon>
        <taxon>Hydrogenoanaerobacterium</taxon>
    </lineage>
</organism>
<keyword evidence="3" id="KW-1185">Reference proteome</keyword>
<dbReference type="OrthoDB" id="1906683at2"/>
<dbReference type="Proteomes" id="UP000199158">
    <property type="component" value="Unassembled WGS sequence"/>
</dbReference>
<proteinExistence type="predicted"/>
<sequence>MFTIVKMNNKTAVFIVIFIFIVISTCFLLTRHSNQNVQATIQQGYESQSVCKKALVNTYLNDIEQATIDFYSEYFTTEPRVQYFVITVKKISSVNSTSFITFISEPFIGPHITIGKDEITFSADFTGEVKLTEFKHIISYTLPDHLKSLALKRIPGEYE</sequence>
<dbReference type="EMBL" id="FOCG01000003">
    <property type="protein sequence ID" value="SEN05337.1"/>
    <property type="molecule type" value="Genomic_DNA"/>
</dbReference>
<dbReference type="RefSeq" id="WP_092755786.1">
    <property type="nucleotide sequence ID" value="NZ_FOCG01000003.1"/>
</dbReference>
<protein>
    <submittedName>
        <fullName evidence="2">Uncharacterized protein</fullName>
    </submittedName>
</protein>
<evidence type="ECO:0000313" key="3">
    <source>
        <dbReference type="Proteomes" id="UP000199158"/>
    </source>
</evidence>